<dbReference type="InterPro" id="IPR050708">
    <property type="entry name" value="T6SS_VgrG/RHS"/>
</dbReference>
<dbReference type="InterPro" id="IPR022385">
    <property type="entry name" value="Rhs_assc_core"/>
</dbReference>
<evidence type="ECO:0000313" key="4">
    <source>
        <dbReference type="EMBL" id="EYE87575.1"/>
    </source>
</evidence>
<dbReference type="PANTHER" id="PTHR32305:SF17">
    <property type="entry name" value="TRNA NUCLEASE WAPA"/>
    <property type="match status" value="1"/>
</dbReference>
<keyword evidence="2" id="KW-1133">Transmembrane helix</keyword>
<dbReference type="InterPro" id="IPR006530">
    <property type="entry name" value="YD"/>
</dbReference>
<dbReference type="Pfam" id="PF25023">
    <property type="entry name" value="TEN_YD-shell"/>
    <property type="match status" value="1"/>
</dbReference>
<dbReference type="AlphaFoldDB" id="A0A017RUN0"/>
<feature type="transmembrane region" description="Helical" evidence="2">
    <location>
        <begin position="199"/>
        <end position="224"/>
    </location>
</feature>
<organism evidence="4 5">
    <name type="scientific">Fervidicella metallireducens AeB</name>
    <dbReference type="NCBI Taxonomy" id="1403537"/>
    <lineage>
        <taxon>Bacteria</taxon>
        <taxon>Bacillati</taxon>
        <taxon>Bacillota</taxon>
        <taxon>Clostridia</taxon>
        <taxon>Eubacteriales</taxon>
        <taxon>Clostridiaceae</taxon>
        <taxon>Fervidicella</taxon>
    </lineage>
</organism>
<reference evidence="4 5" key="1">
    <citation type="journal article" date="2014" name="Genome Announc.">
        <title>Draft Genome Sequence of Fervidicella metallireducens Strain AeBT, an Iron-Reducing Thermoanaerobe from the Great Artesian Basin.</title>
        <authorList>
            <person name="Patel B.K."/>
        </authorList>
    </citation>
    <scope>NUCLEOTIDE SEQUENCE [LARGE SCALE GENOMIC DNA]</scope>
    <source>
        <strain evidence="4 5">AeB</strain>
    </source>
</reference>
<keyword evidence="1" id="KW-0677">Repeat</keyword>
<gene>
    <name evidence="4" type="ORF">Q428_12455</name>
</gene>
<proteinExistence type="predicted"/>
<keyword evidence="2" id="KW-0812">Transmembrane</keyword>
<keyword evidence="2" id="KW-0472">Membrane</keyword>
<comment type="caution">
    <text evidence="4">The sequence shown here is derived from an EMBL/GenBank/DDBJ whole genome shotgun (WGS) entry which is preliminary data.</text>
</comment>
<dbReference type="NCBIfam" id="TIGR03696">
    <property type="entry name" value="Rhs_assc_core"/>
    <property type="match status" value="1"/>
</dbReference>
<feature type="non-terminal residue" evidence="4">
    <location>
        <position position="1"/>
    </location>
</feature>
<dbReference type="Proteomes" id="UP000019681">
    <property type="component" value="Unassembled WGS sequence"/>
</dbReference>
<dbReference type="Gene3D" id="2.180.10.10">
    <property type="entry name" value="RHS repeat-associated core"/>
    <property type="match status" value="1"/>
</dbReference>
<protein>
    <recommendedName>
        <fullName evidence="3">Teneurin-like YD-shell domain-containing protein</fullName>
    </recommendedName>
</protein>
<feature type="transmembrane region" description="Helical" evidence="2">
    <location>
        <begin position="230"/>
        <end position="248"/>
    </location>
</feature>
<name>A0A017RUN0_9CLOT</name>
<dbReference type="InterPro" id="IPR056823">
    <property type="entry name" value="TEN-like_YD-shell"/>
</dbReference>
<dbReference type="RefSeq" id="WP_242847835.1">
    <property type="nucleotide sequence ID" value="NZ_AZQP01000047.1"/>
</dbReference>
<feature type="domain" description="Teneurin-like YD-shell" evidence="3">
    <location>
        <begin position="49"/>
        <end position="182"/>
    </location>
</feature>
<dbReference type="EMBL" id="AZQP01000047">
    <property type="protein sequence ID" value="EYE87575.1"/>
    <property type="molecule type" value="Genomic_DNA"/>
</dbReference>
<evidence type="ECO:0000256" key="1">
    <source>
        <dbReference type="ARBA" id="ARBA00022737"/>
    </source>
</evidence>
<sequence>WEMGRQLAGISGNGINASFKYNSEGIRTEKTVGTVTTKYHLVGDKVTFESNGTDTIYYSYDSSDNLISMKLNGVEYYYIRNAQGDIIGLLDGTGTQVVSYTYDSWGKLISIEGSLKDSVGVKNPYRYRGYRYDEETQLYYLQSRYYNPEFCRMLNADDTDILTQQHELLGKNLFAYCTNDPINHSDDDGFWKLPNWAKVTIGVVAIGVAVAAAVATGGAAVPALATAAKLAASSAILSGGIGAVSGYVSGGRKGALRGAIDGAADGFMWGGAGALASKGGYGWKLGKNLQVLYRQPSNKGGALFALKKPKVRVEMDMLHGFHAHWGKGKAQQKLHKSINPFRWGTPKKGFWR</sequence>
<keyword evidence="5" id="KW-1185">Reference proteome</keyword>
<evidence type="ECO:0000256" key="2">
    <source>
        <dbReference type="SAM" id="Phobius"/>
    </source>
</evidence>
<evidence type="ECO:0000313" key="5">
    <source>
        <dbReference type="Proteomes" id="UP000019681"/>
    </source>
</evidence>
<dbReference type="STRING" id="1403537.Q428_12455"/>
<dbReference type="PANTHER" id="PTHR32305">
    <property type="match status" value="1"/>
</dbReference>
<accession>A0A017RUN0</accession>
<dbReference type="NCBIfam" id="TIGR01643">
    <property type="entry name" value="YD_repeat_2x"/>
    <property type="match status" value="1"/>
</dbReference>
<evidence type="ECO:0000259" key="3">
    <source>
        <dbReference type="Pfam" id="PF25023"/>
    </source>
</evidence>